<evidence type="ECO:0000313" key="2">
    <source>
        <dbReference type="Ensembl" id="ENSMODP00000026293.3"/>
    </source>
</evidence>
<dbReference type="GO" id="GO:0042775">
    <property type="term" value="P:mitochondrial ATP synthesis coupled electron transport"/>
    <property type="evidence" value="ECO:0000318"/>
    <property type="project" value="GO_Central"/>
</dbReference>
<dbReference type="Pfam" id="PF15880">
    <property type="entry name" value="NDUFV3"/>
    <property type="match status" value="1"/>
</dbReference>
<gene>
    <name evidence="2" type="primary">NDUFV3</name>
</gene>
<reference evidence="2" key="2">
    <citation type="submission" date="2025-08" db="UniProtKB">
        <authorList>
            <consortium name="Ensembl"/>
        </authorList>
    </citation>
    <scope>IDENTIFICATION</scope>
</reference>
<dbReference type="eggNOG" id="ENOG502S46A">
    <property type="taxonomic scope" value="Eukaryota"/>
</dbReference>
<dbReference type="GeneID" id="103103819"/>
<sequence>MAFPSTLRLGREAVSKTMQLKAWGLREFASAVFFSTKSEGSEKGKQKKSKMQQSPQNVVAPKEGVPAPRTEFTKKLSSPDSYPSAVNKAKTIDTINSDDIKQQTAEEIRKLLSRKTVVEFPHRVSSSSLKAKDTYLGTNQQTQKAAKVGLSSDSDSDSDLEDSISEIVLKPQMAVQTKGEFPQQKAFETKIQRPLKLPEKIQFQKAHMDSTHVEKPHQSEMKLTVEPSEAHKETKIPKSEVREYFREQSINEAHKQNSMFKLNKMTKDQKAVEIHRDVSDQTEGGSSTQLDVETKLFIEKEENREGKRRTIDFTADYFENKDVLQEQVPILNLEAPPPQTKEDILEENVPAINTGEKEEVIQELENQGIIQGIESAESVDNSTYKNLQHHNYNTYTFLDFHLDLLKFRLPQPSSGRESPRH</sequence>
<feature type="region of interest" description="Disordered" evidence="1">
    <location>
        <begin position="122"/>
        <end position="161"/>
    </location>
</feature>
<dbReference type="RefSeq" id="XP_007493253.1">
    <property type="nucleotide sequence ID" value="XM_007493191.3"/>
</dbReference>
<keyword evidence="3" id="KW-1185">Reference proteome</keyword>
<protein>
    <submittedName>
        <fullName evidence="2">NADH:ubiquinone oxidoreductase subunit V3</fullName>
    </submittedName>
</protein>
<dbReference type="Proteomes" id="UP000002280">
    <property type="component" value="Chromosome 4"/>
</dbReference>
<dbReference type="PANTHER" id="PTHR17117:SF3">
    <property type="entry name" value="NADH DEHYDROGENASE [UBIQUINONE] FLAVOPROTEIN 3, MITOCHONDRIAL"/>
    <property type="match status" value="1"/>
</dbReference>
<dbReference type="AlphaFoldDB" id="F6QYY9"/>
<reference evidence="2 3" key="1">
    <citation type="journal article" date="2007" name="Nature">
        <title>Genome of the marsupial Monodelphis domestica reveals innovation in non-coding sequences.</title>
        <authorList>
            <person name="Mikkelsen T.S."/>
            <person name="Wakefield M.J."/>
            <person name="Aken B."/>
            <person name="Amemiya C.T."/>
            <person name="Chang J.L."/>
            <person name="Duke S."/>
            <person name="Garber M."/>
            <person name="Gentles A.J."/>
            <person name="Goodstadt L."/>
            <person name="Heger A."/>
            <person name="Jurka J."/>
            <person name="Kamal M."/>
            <person name="Mauceli E."/>
            <person name="Searle S.M."/>
            <person name="Sharpe T."/>
            <person name="Baker M.L."/>
            <person name="Batzer M.A."/>
            <person name="Benos P.V."/>
            <person name="Belov K."/>
            <person name="Clamp M."/>
            <person name="Cook A."/>
            <person name="Cuff J."/>
            <person name="Das R."/>
            <person name="Davidow L."/>
            <person name="Deakin J.E."/>
            <person name="Fazzari M.J."/>
            <person name="Glass J.L."/>
            <person name="Grabherr M."/>
            <person name="Greally J.M."/>
            <person name="Gu W."/>
            <person name="Hore T.A."/>
            <person name="Huttley G.A."/>
            <person name="Kleber M."/>
            <person name="Jirtle R.L."/>
            <person name="Koina E."/>
            <person name="Lee J.T."/>
            <person name="Mahony S."/>
            <person name="Marra M.A."/>
            <person name="Miller R.D."/>
            <person name="Nicholls R.D."/>
            <person name="Oda M."/>
            <person name="Papenfuss A.T."/>
            <person name="Parra Z.E."/>
            <person name="Pollock D.D."/>
            <person name="Ray D.A."/>
            <person name="Schein J.E."/>
            <person name="Speed T.P."/>
            <person name="Thompson K."/>
            <person name="VandeBerg J.L."/>
            <person name="Wade C.M."/>
            <person name="Walker J.A."/>
            <person name="Waters P.D."/>
            <person name="Webber C."/>
            <person name="Weidman J.R."/>
            <person name="Xie X."/>
            <person name="Zody M.C."/>
            <person name="Baldwin J."/>
            <person name="Abdouelleil A."/>
            <person name="Abdulkadir J."/>
            <person name="Abebe A."/>
            <person name="Abera B."/>
            <person name="Abreu J."/>
            <person name="Acer S.C."/>
            <person name="Aftuck L."/>
            <person name="Alexander A."/>
            <person name="An P."/>
            <person name="Anderson E."/>
            <person name="Anderson S."/>
            <person name="Arachi H."/>
            <person name="Azer M."/>
            <person name="Bachantsang P."/>
            <person name="Barry A."/>
            <person name="Bayul T."/>
            <person name="Berlin A."/>
            <person name="Bessette D."/>
            <person name="Bloom T."/>
            <person name="Bloom T."/>
            <person name="Boguslavskiy L."/>
            <person name="Bonnet C."/>
            <person name="Boukhgalter B."/>
            <person name="Bourzgui I."/>
            <person name="Brown A."/>
            <person name="Cahill P."/>
            <person name="Channer S."/>
            <person name="Cheshatsang Y."/>
            <person name="Chuda L."/>
            <person name="Citroen M."/>
            <person name="Collymore A."/>
            <person name="Cooke P."/>
            <person name="Costello M."/>
            <person name="D'Aco K."/>
            <person name="Daza R."/>
            <person name="De Haan G."/>
            <person name="DeGray S."/>
            <person name="DeMaso C."/>
            <person name="Dhargay N."/>
            <person name="Dooley K."/>
            <person name="Dooley E."/>
            <person name="Doricent M."/>
            <person name="Dorje P."/>
            <person name="Dorjee K."/>
            <person name="Dupes A."/>
            <person name="Elong R."/>
            <person name="Falk J."/>
            <person name="Farina A."/>
            <person name="Faro S."/>
            <person name="Ferguson D."/>
            <person name="Fisher S."/>
            <person name="Foley C.D."/>
            <person name="Franke A."/>
            <person name="Friedrich D."/>
            <person name="Gadbois L."/>
            <person name="Gearin G."/>
            <person name="Gearin C.R."/>
            <person name="Giannoukos G."/>
            <person name="Goode T."/>
            <person name="Graham J."/>
            <person name="Grandbois E."/>
            <person name="Grewal S."/>
            <person name="Gyaltsen K."/>
            <person name="Hafez N."/>
            <person name="Hagos B."/>
            <person name="Hall J."/>
            <person name="Henson C."/>
            <person name="Hollinger A."/>
            <person name="Honan T."/>
            <person name="Huard M.D."/>
            <person name="Hughes L."/>
            <person name="Hurhula B."/>
            <person name="Husby M.E."/>
            <person name="Kamat A."/>
            <person name="Kanga B."/>
            <person name="Kashin S."/>
            <person name="Khazanovich D."/>
            <person name="Kisner P."/>
            <person name="Lance K."/>
            <person name="Lara M."/>
            <person name="Lee W."/>
            <person name="Lennon N."/>
            <person name="Letendre F."/>
            <person name="LeVine R."/>
            <person name="Lipovsky A."/>
            <person name="Liu X."/>
            <person name="Liu J."/>
            <person name="Liu S."/>
            <person name="Lokyitsang T."/>
            <person name="Lokyitsang Y."/>
            <person name="Lubonja R."/>
            <person name="Lui A."/>
            <person name="MacDonald P."/>
            <person name="Magnisalis V."/>
            <person name="Maru K."/>
            <person name="Matthews C."/>
            <person name="McCusker W."/>
            <person name="McDonough S."/>
            <person name="Mehta T."/>
            <person name="Meldrim J."/>
            <person name="Meneus L."/>
            <person name="Mihai O."/>
            <person name="Mihalev A."/>
            <person name="Mihova T."/>
            <person name="Mittelman R."/>
            <person name="Mlenga V."/>
            <person name="Montmayeur A."/>
            <person name="Mulrain L."/>
            <person name="Navidi A."/>
            <person name="Naylor J."/>
            <person name="Negash T."/>
            <person name="Nguyen T."/>
            <person name="Nguyen N."/>
            <person name="Nicol R."/>
            <person name="Norbu C."/>
            <person name="Norbu N."/>
            <person name="Novod N."/>
            <person name="O'Neill B."/>
            <person name="Osman S."/>
            <person name="Markiewicz E."/>
            <person name="Oyono O.L."/>
            <person name="Patti C."/>
            <person name="Phunkhang P."/>
            <person name="Pierre F."/>
            <person name="Priest M."/>
            <person name="Raghuraman S."/>
            <person name="Rege F."/>
            <person name="Reyes R."/>
            <person name="Rise C."/>
            <person name="Rogov P."/>
            <person name="Ross K."/>
            <person name="Ryan E."/>
            <person name="Settipalli S."/>
            <person name="Shea T."/>
            <person name="Sherpa N."/>
            <person name="Shi L."/>
            <person name="Shih D."/>
            <person name="Sparrow T."/>
            <person name="Spaulding J."/>
            <person name="Stalker J."/>
            <person name="Stange-Thomann N."/>
            <person name="Stavropoulos S."/>
            <person name="Stone C."/>
            <person name="Strader C."/>
            <person name="Tesfaye S."/>
            <person name="Thomson T."/>
            <person name="Thoulutsang Y."/>
            <person name="Thoulutsang D."/>
            <person name="Topham K."/>
            <person name="Topping I."/>
            <person name="Tsamla T."/>
            <person name="Vassiliev H."/>
            <person name="Vo A."/>
            <person name="Wangchuk T."/>
            <person name="Wangdi T."/>
            <person name="Weiand M."/>
            <person name="Wilkinson J."/>
            <person name="Wilson A."/>
            <person name="Yadav S."/>
            <person name="Young G."/>
            <person name="Yu Q."/>
            <person name="Zembek L."/>
            <person name="Zhong D."/>
            <person name="Zimmer A."/>
            <person name="Zwirko Z."/>
            <person name="Jaffe D.B."/>
            <person name="Alvarez P."/>
            <person name="Brockman W."/>
            <person name="Butler J."/>
            <person name="Chin C."/>
            <person name="Gnerre S."/>
            <person name="MacCallum I."/>
            <person name="Graves J.A."/>
            <person name="Ponting C.P."/>
            <person name="Breen M."/>
            <person name="Samollow P.B."/>
            <person name="Lander E.S."/>
            <person name="Lindblad-Toh K."/>
        </authorList>
    </citation>
    <scope>NUCLEOTIDE SEQUENCE [LARGE SCALE GENOMIC DNA]</scope>
</reference>
<accession>F6QYY9</accession>
<dbReference type="Bgee" id="ENSMODG00000021025">
    <property type="expression patterns" value="Expressed in spermatocyte and 19 other cell types or tissues"/>
</dbReference>
<dbReference type="CTD" id="4731"/>
<evidence type="ECO:0000313" key="3">
    <source>
        <dbReference type="Proteomes" id="UP000002280"/>
    </source>
</evidence>
<dbReference type="GeneTree" id="ENSGT00390000012196"/>
<feature type="region of interest" description="Disordered" evidence="1">
    <location>
        <begin position="38"/>
        <end position="85"/>
    </location>
</feature>
<dbReference type="OrthoDB" id="6161911at2759"/>
<dbReference type="HOGENOM" id="CLU_045834_0_0_1"/>
<evidence type="ECO:0000256" key="1">
    <source>
        <dbReference type="SAM" id="MobiDB-lite"/>
    </source>
</evidence>
<feature type="region of interest" description="Disordered" evidence="1">
    <location>
        <begin position="211"/>
        <end position="235"/>
    </location>
</feature>
<feature type="compositionally biased region" description="Basic and acidic residues" evidence="1">
    <location>
        <begin position="211"/>
        <end position="220"/>
    </location>
</feature>
<dbReference type="STRING" id="13616.ENSMODP00000026293"/>
<dbReference type="InterPro" id="IPR026193">
    <property type="entry name" value="NDUFV3"/>
</dbReference>
<proteinExistence type="predicted"/>
<dbReference type="PANTHER" id="PTHR17117">
    <property type="entry name" value="NADH-UBIQUINONE OXIDOREDUCTASE"/>
    <property type="match status" value="1"/>
</dbReference>
<dbReference type="Ensembl" id="ENSMODT00000026761.4">
    <property type="protein sequence ID" value="ENSMODP00000026293.3"/>
    <property type="gene ID" value="ENSMODG00000021025.4"/>
</dbReference>
<dbReference type="GO" id="GO:0005739">
    <property type="term" value="C:mitochondrion"/>
    <property type="evidence" value="ECO:0007669"/>
    <property type="project" value="InterPro"/>
</dbReference>
<dbReference type="OMA" id="PVEKNHG"/>
<organism evidence="2 3">
    <name type="scientific">Monodelphis domestica</name>
    <name type="common">Gray short-tailed opossum</name>
    <dbReference type="NCBI Taxonomy" id="13616"/>
    <lineage>
        <taxon>Eukaryota</taxon>
        <taxon>Metazoa</taxon>
        <taxon>Chordata</taxon>
        <taxon>Craniata</taxon>
        <taxon>Vertebrata</taxon>
        <taxon>Euteleostomi</taxon>
        <taxon>Mammalia</taxon>
        <taxon>Metatheria</taxon>
        <taxon>Didelphimorphia</taxon>
        <taxon>Didelphidae</taxon>
        <taxon>Monodelphis</taxon>
    </lineage>
</organism>
<dbReference type="KEGG" id="mdo:103103819"/>
<dbReference type="GO" id="GO:0045271">
    <property type="term" value="C:respiratory chain complex I"/>
    <property type="evidence" value="ECO:0000318"/>
    <property type="project" value="GO_Central"/>
</dbReference>
<dbReference type="InParanoid" id="F6QYY9"/>
<reference evidence="2" key="3">
    <citation type="submission" date="2025-09" db="UniProtKB">
        <authorList>
            <consortium name="Ensembl"/>
        </authorList>
    </citation>
    <scope>IDENTIFICATION</scope>
</reference>
<name>F6QYY9_MONDO</name>